<dbReference type="Gene3D" id="3.30.450.20">
    <property type="entry name" value="PAS domain"/>
    <property type="match status" value="2"/>
</dbReference>
<evidence type="ECO:0000313" key="6">
    <source>
        <dbReference type="Proteomes" id="UP001172054"/>
    </source>
</evidence>
<keyword evidence="6" id="KW-1185">Reference proteome</keyword>
<dbReference type="CDD" id="cd01948">
    <property type="entry name" value="EAL"/>
    <property type="match status" value="1"/>
</dbReference>
<accession>A0ABT8MTM2</accession>
<dbReference type="NCBIfam" id="TIGR00229">
    <property type="entry name" value="sensory_box"/>
    <property type="match status" value="2"/>
</dbReference>
<dbReference type="InterPro" id="IPR043128">
    <property type="entry name" value="Rev_trsase/Diguanyl_cyclase"/>
</dbReference>
<dbReference type="Gene3D" id="3.30.70.270">
    <property type="match status" value="1"/>
</dbReference>
<dbReference type="InterPro" id="IPR001633">
    <property type="entry name" value="EAL_dom"/>
</dbReference>
<dbReference type="InterPro" id="IPR000700">
    <property type="entry name" value="PAS-assoc_C"/>
</dbReference>
<dbReference type="InterPro" id="IPR052155">
    <property type="entry name" value="Biofilm_reg_signaling"/>
</dbReference>
<dbReference type="EMBL" id="JAUJWW010000005">
    <property type="protein sequence ID" value="MDN7228071.1"/>
    <property type="molecule type" value="Genomic_DNA"/>
</dbReference>
<feature type="domain" description="GGDEF" evidence="4">
    <location>
        <begin position="308"/>
        <end position="440"/>
    </location>
</feature>
<dbReference type="NCBIfam" id="TIGR00254">
    <property type="entry name" value="GGDEF"/>
    <property type="match status" value="1"/>
</dbReference>
<protein>
    <submittedName>
        <fullName evidence="5">EAL domain-containing protein</fullName>
    </submittedName>
</protein>
<gene>
    <name evidence="5" type="ORF">QWY15_12255</name>
</gene>
<dbReference type="Gene3D" id="3.20.20.450">
    <property type="entry name" value="EAL domain"/>
    <property type="match status" value="1"/>
</dbReference>
<feature type="domain" description="PAC" evidence="2">
    <location>
        <begin position="225"/>
        <end position="276"/>
    </location>
</feature>
<dbReference type="InterPro" id="IPR000014">
    <property type="entry name" value="PAS"/>
</dbReference>
<dbReference type="Pfam" id="PF08447">
    <property type="entry name" value="PAS_3"/>
    <property type="match status" value="1"/>
</dbReference>
<dbReference type="CDD" id="cd01949">
    <property type="entry name" value="GGDEF"/>
    <property type="match status" value="1"/>
</dbReference>
<proteinExistence type="predicted"/>
<dbReference type="Pfam" id="PF00990">
    <property type="entry name" value="GGDEF"/>
    <property type="match status" value="1"/>
</dbReference>
<dbReference type="PROSITE" id="PS50113">
    <property type="entry name" value="PAC"/>
    <property type="match status" value="1"/>
</dbReference>
<dbReference type="SMART" id="SM00267">
    <property type="entry name" value="GGDEF"/>
    <property type="match status" value="1"/>
</dbReference>
<evidence type="ECO:0000259" key="3">
    <source>
        <dbReference type="PROSITE" id="PS50883"/>
    </source>
</evidence>
<dbReference type="SUPFAM" id="SSF141868">
    <property type="entry name" value="EAL domain-like"/>
    <property type="match status" value="1"/>
</dbReference>
<sequence>MKRNSKGYYGIATGNALPAVPEEVRLLTELFGSLVEDASVCMYILNGDAFTYFNQAFCMFTGYSKEEIIGHEKAMELIIHPEDLQVVKRHIYERLHEGALESRYRVRVIRKDGSLVHSEIHSRKSSINGEIVMAGAVIDVTEEVTAALRLKENNERFHSLFYSNPDAIFAFDSTGTFTDANPSCEALTGFTIPELLQMPFAPLVLPDHLPKTLTYFQEALQGRTNHYEIVIYHKNGTHLNLEITNFPKKQDGAIVGAYGIAKDITDKVRYKQQMENLAFYDPLTKLPNRRLFEDRVQQAIEFSKISDANPAVLFLDLDRFKFINDSLGHHFGDEFLKTFSLRLQENLRKGDTVARIAGDEFAVLLPTVEMNEAERIAARLVAILREPFEVDGHSATISASIGIAFAGEPGERAAGLIHKADTAMYFTKKHGSNDYTVYSKELDFKTIYKVAIEKDLKNAIEKKELCLHYQPIVNLKTGKLAAMEALIRWDNPTLGFVPPDNFIPISEESGEIVHIGKWVLETACRQLKDWQDAGHPPFKVCVNISTIQLKHPDFVATVQQILKATGLSPRWLELEVTESILMENTEIVKESLQRLKELGVSMSIDDFGTGYTSLSYLRQFAFDRVKIDRSFIGDIEEDLNGKAITSSIIALAHKLNIGVIAEGIENQVQLGFLEEELCDEGQGYYFSRPRPAAQIDFQTWPKTN</sequence>
<dbReference type="SUPFAM" id="SSF55073">
    <property type="entry name" value="Nucleotide cyclase"/>
    <property type="match status" value="1"/>
</dbReference>
<dbReference type="SMART" id="SM00052">
    <property type="entry name" value="EAL"/>
    <property type="match status" value="1"/>
</dbReference>
<dbReference type="Pfam" id="PF08448">
    <property type="entry name" value="PAS_4"/>
    <property type="match status" value="1"/>
</dbReference>
<dbReference type="SUPFAM" id="SSF55785">
    <property type="entry name" value="PYP-like sensor domain (PAS domain)"/>
    <property type="match status" value="2"/>
</dbReference>
<dbReference type="InterPro" id="IPR029787">
    <property type="entry name" value="Nucleotide_cyclase"/>
</dbReference>
<dbReference type="SMART" id="SM00091">
    <property type="entry name" value="PAS"/>
    <property type="match status" value="2"/>
</dbReference>
<evidence type="ECO:0000259" key="1">
    <source>
        <dbReference type="PROSITE" id="PS50112"/>
    </source>
</evidence>
<dbReference type="PANTHER" id="PTHR44757">
    <property type="entry name" value="DIGUANYLATE CYCLASE DGCP"/>
    <property type="match status" value="1"/>
</dbReference>
<dbReference type="InterPro" id="IPR035965">
    <property type="entry name" value="PAS-like_dom_sf"/>
</dbReference>
<dbReference type="Proteomes" id="UP001172054">
    <property type="component" value="Unassembled WGS sequence"/>
</dbReference>
<dbReference type="PANTHER" id="PTHR44757:SF2">
    <property type="entry name" value="BIOFILM ARCHITECTURE MAINTENANCE PROTEIN MBAA"/>
    <property type="match status" value="1"/>
</dbReference>
<dbReference type="InterPro" id="IPR000160">
    <property type="entry name" value="GGDEF_dom"/>
</dbReference>
<feature type="domain" description="PAS" evidence="1">
    <location>
        <begin position="46"/>
        <end position="98"/>
    </location>
</feature>
<dbReference type="InterPro" id="IPR013655">
    <property type="entry name" value="PAS_fold_3"/>
</dbReference>
<evidence type="ECO:0000313" key="5">
    <source>
        <dbReference type="EMBL" id="MDN7228071.1"/>
    </source>
</evidence>
<dbReference type="Pfam" id="PF00563">
    <property type="entry name" value="EAL"/>
    <property type="match status" value="1"/>
</dbReference>
<evidence type="ECO:0000259" key="2">
    <source>
        <dbReference type="PROSITE" id="PS50113"/>
    </source>
</evidence>
<dbReference type="InterPro" id="IPR013656">
    <property type="entry name" value="PAS_4"/>
</dbReference>
<feature type="domain" description="PAS" evidence="1">
    <location>
        <begin position="153"/>
        <end position="223"/>
    </location>
</feature>
<dbReference type="PROSITE" id="PS50887">
    <property type="entry name" value="GGDEF"/>
    <property type="match status" value="1"/>
</dbReference>
<comment type="caution">
    <text evidence="5">The sequence shown here is derived from an EMBL/GenBank/DDBJ whole genome shotgun (WGS) entry which is preliminary data.</text>
</comment>
<organism evidence="5 6">
    <name type="scientific">Planococcus liqunii</name>
    <dbReference type="NCBI Taxonomy" id="3058394"/>
    <lineage>
        <taxon>Bacteria</taxon>
        <taxon>Bacillati</taxon>
        <taxon>Bacillota</taxon>
        <taxon>Bacilli</taxon>
        <taxon>Bacillales</taxon>
        <taxon>Caryophanaceae</taxon>
        <taxon>Planococcus</taxon>
    </lineage>
</organism>
<dbReference type="PROSITE" id="PS50883">
    <property type="entry name" value="EAL"/>
    <property type="match status" value="1"/>
</dbReference>
<name>A0ABT8MTM2_9BACL</name>
<feature type="domain" description="EAL" evidence="3">
    <location>
        <begin position="449"/>
        <end position="703"/>
    </location>
</feature>
<dbReference type="CDD" id="cd00130">
    <property type="entry name" value="PAS"/>
    <property type="match status" value="2"/>
</dbReference>
<evidence type="ECO:0000259" key="4">
    <source>
        <dbReference type="PROSITE" id="PS50887"/>
    </source>
</evidence>
<dbReference type="RefSeq" id="WP_301726594.1">
    <property type="nucleotide sequence ID" value="NZ_JAUJWW010000005.1"/>
</dbReference>
<dbReference type="PROSITE" id="PS50112">
    <property type="entry name" value="PAS"/>
    <property type="match status" value="2"/>
</dbReference>
<dbReference type="InterPro" id="IPR035919">
    <property type="entry name" value="EAL_sf"/>
</dbReference>
<reference evidence="5 6" key="1">
    <citation type="submission" date="2023-06" db="EMBL/GenBank/DDBJ databases">
        <title>Novel species in genus Planococcus.</title>
        <authorList>
            <person name="Ning S."/>
        </authorList>
    </citation>
    <scope>NUCLEOTIDE SEQUENCE [LARGE SCALE GENOMIC DNA]</scope>
    <source>
        <strain evidence="5 6">N064</strain>
    </source>
</reference>